<name>A0ABP6X7C3_9FLAO</name>
<organism evidence="4 5">
    <name type="scientific">Snuella lapsa</name>
    <dbReference type="NCBI Taxonomy" id="870481"/>
    <lineage>
        <taxon>Bacteria</taxon>
        <taxon>Pseudomonadati</taxon>
        <taxon>Bacteroidota</taxon>
        <taxon>Flavobacteriia</taxon>
        <taxon>Flavobacteriales</taxon>
        <taxon>Flavobacteriaceae</taxon>
        <taxon>Snuella</taxon>
    </lineage>
</organism>
<evidence type="ECO:0000313" key="4">
    <source>
        <dbReference type="EMBL" id="GAA3561510.1"/>
    </source>
</evidence>
<evidence type="ECO:0000256" key="2">
    <source>
        <dbReference type="RuleBase" id="RU003616"/>
    </source>
</evidence>
<dbReference type="InterPro" id="IPR008978">
    <property type="entry name" value="HSP20-like_chaperone"/>
</dbReference>
<dbReference type="SUPFAM" id="SSF49764">
    <property type="entry name" value="HSP20-like chaperones"/>
    <property type="match status" value="1"/>
</dbReference>
<dbReference type="EMBL" id="BAABCY010000032">
    <property type="protein sequence ID" value="GAA3561510.1"/>
    <property type="molecule type" value="Genomic_DNA"/>
</dbReference>
<keyword evidence="5" id="KW-1185">Reference proteome</keyword>
<protein>
    <submittedName>
        <fullName evidence="4">Hsp20/alpha crystallin family protein</fullName>
    </submittedName>
</protein>
<dbReference type="Proteomes" id="UP001500954">
    <property type="component" value="Unassembled WGS sequence"/>
</dbReference>
<gene>
    <name evidence="4" type="ORF">GCM10022395_10160</name>
</gene>
<dbReference type="InterPro" id="IPR002068">
    <property type="entry name" value="A-crystallin/Hsp20_dom"/>
</dbReference>
<dbReference type="Pfam" id="PF00011">
    <property type="entry name" value="HSP20"/>
    <property type="match status" value="1"/>
</dbReference>
<dbReference type="InterPro" id="IPR031107">
    <property type="entry name" value="Small_HSP"/>
</dbReference>
<comment type="caution">
    <text evidence="4">The sequence shown here is derived from an EMBL/GenBank/DDBJ whole genome shotgun (WGS) entry which is preliminary data.</text>
</comment>
<dbReference type="Gene3D" id="2.60.40.790">
    <property type="match status" value="1"/>
</dbReference>
<evidence type="ECO:0000313" key="5">
    <source>
        <dbReference type="Proteomes" id="UP001500954"/>
    </source>
</evidence>
<dbReference type="CDD" id="cd06464">
    <property type="entry name" value="ACD_sHsps-like"/>
    <property type="match status" value="1"/>
</dbReference>
<accession>A0ABP6X7C3</accession>
<dbReference type="PROSITE" id="PS01031">
    <property type="entry name" value="SHSP"/>
    <property type="match status" value="1"/>
</dbReference>
<proteinExistence type="inferred from homology"/>
<reference evidence="5" key="1">
    <citation type="journal article" date="2019" name="Int. J. Syst. Evol. Microbiol.">
        <title>The Global Catalogue of Microorganisms (GCM) 10K type strain sequencing project: providing services to taxonomists for standard genome sequencing and annotation.</title>
        <authorList>
            <consortium name="The Broad Institute Genomics Platform"/>
            <consortium name="The Broad Institute Genome Sequencing Center for Infectious Disease"/>
            <person name="Wu L."/>
            <person name="Ma J."/>
        </authorList>
    </citation>
    <scope>NUCLEOTIDE SEQUENCE [LARGE SCALE GENOMIC DNA]</scope>
    <source>
        <strain evidence="5">JCM 17111</strain>
    </source>
</reference>
<sequence length="149" mass="17550">MTLIKFNNRNRLFPWSNSGLKSFLSSDDFFNDDFFVEDSLMPEMNIKEHENDFEVEFAAPGFSKKDFEITINDSMLSVSAEKQHETEEKEEDYIRKEFSYDAFKRSLRLPDNVDPENKVNATYKNGILRLNLLKKKERQAPPKKVIEVI</sequence>
<evidence type="ECO:0000256" key="1">
    <source>
        <dbReference type="PROSITE-ProRule" id="PRU00285"/>
    </source>
</evidence>
<feature type="domain" description="SHSP" evidence="3">
    <location>
        <begin position="35"/>
        <end position="149"/>
    </location>
</feature>
<evidence type="ECO:0000259" key="3">
    <source>
        <dbReference type="PROSITE" id="PS01031"/>
    </source>
</evidence>
<dbReference type="RefSeq" id="WP_345004766.1">
    <property type="nucleotide sequence ID" value="NZ_BAABCY010000032.1"/>
</dbReference>
<dbReference type="PANTHER" id="PTHR11527">
    <property type="entry name" value="HEAT-SHOCK PROTEIN 20 FAMILY MEMBER"/>
    <property type="match status" value="1"/>
</dbReference>
<comment type="similarity">
    <text evidence="1 2">Belongs to the small heat shock protein (HSP20) family.</text>
</comment>